<feature type="domain" description="W2" evidence="1">
    <location>
        <begin position="1"/>
        <end position="78"/>
    </location>
</feature>
<feature type="non-terminal residue" evidence="2">
    <location>
        <position position="1"/>
    </location>
</feature>
<dbReference type="SUPFAM" id="SSF48371">
    <property type="entry name" value="ARM repeat"/>
    <property type="match status" value="1"/>
</dbReference>
<name>A0A4V1ISJ3_9FUNG</name>
<dbReference type="InterPro" id="IPR016024">
    <property type="entry name" value="ARM-type_fold"/>
</dbReference>
<dbReference type="PROSITE" id="PS51363">
    <property type="entry name" value="W2"/>
    <property type="match status" value="1"/>
</dbReference>
<evidence type="ECO:0000313" key="2">
    <source>
        <dbReference type="EMBL" id="RKO93757.1"/>
    </source>
</evidence>
<gene>
    <name evidence="2" type="ORF">BDK51DRAFT_44579</name>
</gene>
<dbReference type="Proteomes" id="UP000269721">
    <property type="component" value="Unassembled WGS sequence"/>
</dbReference>
<dbReference type="EMBL" id="KZ994124">
    <property type="protein sequence ID" value="RKO93757.1"/>
    <property type="molecule type" value="Genomic_DNA"/>
</dbReference>
<accession>A0A4V1ISJ3</accession>
<reference evidence="3" key="1">
    <citation type="journal article" date="2018" name="Nat. Microbiol.">
        <title>Leveraging single-cell genomics to expand the fungal tree of life.</title>
        <authorList>
            <person name="Ahrendt S.R."/>
            <person name="Quandt C.A."/>
            <person name="Ciobanu D."/>
            <person name="Clum A."/>
            <person name="Salamov A."/>
            <person name="Andreopoulos B."/>
            <person name="Cheng J.F."/>
            <person name="Woyke T."/>
            <person name="Pelin A."/>
            <person name="Henrissat B."/>
            <person name="Reynolds N.K."/>
            <person name="Benny G.L."/>
            <person name="Smith M.E."/>
            <person name="James T.Y."/>
            <person name="Grigoriev I.V."/>
        </authorList>
    </citation>
    <scope>NUCLEOTIDE SEQUENCE [LARGE SCALE GENOMIC DNA]</scope>
</reference>
<dbReference type="Pfam" id="PF02020">
    <property type="entry name" value="W2"/>
    <property type="match status" value="1"/>
</dbReference>
<dbReference type="PANTHER" id="PTHR14208:SF2">
    <property type="entry name" value="PROTEIN KRASAVIETZ"/>
    <property type="match status" value="1"/>
</dbReference>
<dbReference type="InterPro" id="IPR051245">
    <property type="entry name" value="eIF5-mimic_regulator"/>
</dbReference>
<dbReference type="GO" id="GO:0005737">
    <property type="term" value="C:cytoplasm"/>
    <property type="evidence" value="ECO:0007669"/>
    <property type="project" value="TreeGrafter"/>
</dbReference>
<sequence>TEIGLLVKVQQSCYEDARFMKHFRTIVSNLYKHDVVSESAIIYWNEKGAGTQGKTVFLKQMEPFVAWLKEQEDDDSDEEEEDEE</sequence>
<dbReference type="PANTHER" id="PTHR14208">
    <property type="entry name" value="BASIC LEUCINE ZIPPER AND W2 DOMAIN-CONTAINING PROTEIN"/>
    <property type="match status" value="1"/>
</dbReference>
<dbReference type="AlphaFoldDB" id="A0A4V1ISJ3"/>
<dbReference type="Gene3D" id="1.25.40.180">
    <property type="match status" value="1"/>
</dbReference>
<evidence type="ECO:0000259" key="1">
    <source>
        <dbReference type="PROSITE" id="PS51363"/>
    </source>
</evidence>
<dbReference type="SMART" id="SM00515">
    <property type="entry name" value="eIF5C"/>
    <property type="match status" value="1"/>
</dbReference>
<dbReference type="GO" id="GO:0016020">
    <property type="term" value="C:membrane"/>
    <property type="evidence" value="ECO:0007669"/>
    <property type="project" value="TreeGrafter"/>
</dbReference>
<protein>
    <submittedName>
        <fullName evidence="2">W2 domain-containing protein</fullName>
    </submittedName>
</protein>
<proteinExistence type="predicted"/>
<evidence type="ECO:0000313" key="3">
    <source>
        <dbReference type="Proteomes" id="UP000269721"/>
    </source>
</evidence>
<dbReference type="OrthoDB" id="1727522at2759"/>
<keyword evidence="3" id="KW-1185">Reference proteome</keyword>
<organism evidence="2 3">
    <name type="scientific">Blyttiomyces helicus</name>
    <dbReference type="NCBI Taxonomy" id="388810"/>
    <lineage>
        <taxon>Eukaryota</taxon>
        <taxon>Fungi</taxon>
        <taxon>Fungi incertae sedis</taxon>
        <taxon>Chytridiomycota</taxon>
        <taxon>Chytridiomycota incertae sedis</taxon>
        <taxon>Chytridiomycetes</taxon>
        <taxon>Chytridiomycetes incertae sedis</taxon>
        <taxon>Blyttiomyces</taxon>
    </lineage>
</organism>
<dbReference type="InterPro" id="IPR003307">
    <property type="entry name" value="W2_domain"/>
</dbReference>